<feature type="domain" description="GspD-like N0" evidence="14">
    <location>
        <begin position="46"/>
        <end position="115"/>
    </location>
</feature>
<dbReference type="InterPro" id="IPR013356">
    <property type="entry name" value="T2SS_GspD"/>
</dbReference>
<evidence type="ECO:0000259" key="12">
    <source>
        <dbReference type="Pfam" id="PF00263"/>
    </source>
</evidence>
<dbReference type="InterPro" id="IPR001775">
    <property type="entry name" value="GspD/PilQ"/>
</dbReference>
<sequence>MGKRYLAVLTAIVVGYSALLQTGTFAQPPQAPPSPATRETNNQISINFDNASILEVIDVMSRVTGENFIIDPAVKGTVTVIAPKRVERDEAFGVFLSILEMNGFSLVRIGNIYKVVPSRTATQKSIPVHSGRESRDVSEVDKVITQLIPIKYSDAQAIVSVITPLISRDANITAYPNTNTIIITDTAANIKRLIQIIEEVDVPGFEQTITILPLMNAQADVLTQEILQALEAAPAGMAGAPGAVTAPRTRRRIPAQQVVAATASQIKIIPDLRTNSLIVVANEFDTEQVRFLVRELDKPTPIEANNIHVYRLKNALAEDVAAVLTNLAGQTAPAAPGGAPGATAVTGIRTFYKEVSIVADKTTNSLIITASPQDYAVIAAVIDELDILRPQVLVETLIAEVSLDFTRDLGIRWLVASPDDEHVTFGSVGELSNADSLGASIAGALAGDTLVLPTQPAGINIGYLNIDEDFLRAFIEANASQSNNDFNVLSAPHILTLDNQKATINVSQSVPFITQRVSDVVSAGASAVNEAFEYRDVGIILEITPHISPDRMVRLEITQEVNDAVLQEVSSSTGEALTELKREANTTVLVKDRNTLVLGGLMQDDDSVTVSKVPFLGDIPFLGWLFKSTSVQQRKMNLLIFITPSIVTSVAEAAELTLERRMQATDLLQEKLEACPTFQDGATLGESAIFTGPLEESGPK</sequence>
<reference evidence="15 16" key="1">
    <citation type="journal article" date="2017" name="ISME J.">
        <title>Energy and carbon metabolisms in a deep terrestrial subsurface fluid microbial community.</title>
        <authorList>
            <person name="Momper L."/>
            <person name="Jungbluth S.P."/>
            <person name="Lee M.D."/>
            <person name="Amend J.P."/>
        </authorList>
    </citation>
    <scope>NUCLEOTIDE SEQUENCE [LARGE SCALE GENOMIC DNA]</scope>
    <source>
        <strain evidence="15">SURF_5</strain>
    </source>
</reference>
<dbReference type="PANTHER" id="PTHR30332:SF24">
    <property type="entry name" value="SECRETIN GSPD-RELATED"/>
    <property type="match status" value="1"/>
</dbReference>
<name>A0A3A4NXC8_ABYX5</name>
<dbReference type="Pfam" id="PF03958">
    <property type="entry name" value="Secretin_N"/>
    <property type="match status" value="2"/>
</dbReference>
<organism evidence="15 16">
    <name type="scientific">Abyssobacteria bacterium (strain SURF_5)</name>
    <dbReference type="NCBI Taxonomy" id="2093360"/>
    <lineage>
        <taxon>Bacteria</taxon>
        <taxon>Pseudomonadati</taxon>
        <taxon>Candidatus Hydrogenedentota</taxon>
        <taxon>Candidatus Abyssobacteria</taxon>
    </lineage>
</organism>
<dbReference type="NCBIfam" id="TIGR02517">
    <property type="entry name" value="type_II_gspD"/>
    <property type="match status" value="1"/>
</dbReference>
<dbReference type="GO" id="GO:0015627">
    <property type="term" value="C:type II protein secretion system complex"/>
    <property type="evidence" value="ECO:0007669"/>
    <property type="project" value="InterPro"/>
</dbReference>
<dbReference type="EMBL" id="QZKU01000025">
    <property type="protein sequence ID" value="RJP25168.1"/>
    <property type="molecule type" value="Genomic_DNA"/>
</dbReference>
<evidence type="ECO:0000256" key="6">
    <source>
        <dbReference type="ARBA" id="ARBA00022729"/>
    </source>
</evidence>
<dbReference type="InterPro" id="IPR038591">
    <property type="entry name" value="NolW-like_sf"/>
</dbReference>
<dbReference type="AlphaFoldDB" id="A0A3A4NXC8"/>
<feature type="chain" id="PRO_5017403270" evidence="11">
    <location>
        <begin position="27"/>
        <end position="700"/>
    </location>
</feature>
<keyword evidence="9" id="KW-0998">Cell outer membrane</keyword>
<keyword evidence="4" id="KW-1134">Transmembrane beta strand</keyword>
<evidence type="ECO:0000256" key="2">
    <source>
        <dbReference type="ARBA" id="ARBA00006980"/>
    </source>
</evidence>
<evidence type="ECO:0000256" key="11">
    <source>
        <dbReference type="SAM" id="SignalP"/>
    </source>
</evidence>
<comment type="subcellular location">
    <subcellularLocation>
        <location evidence="1 10">Cell outer membrane</location>
    </subcellularLocation>
</comment>
<feature type="signal peptide" evidence="11">
    <location>
        <begin position="1"/>
        <end position="26"/>
    </location>
</feature>
<evidence type="ECO:0000256" key="8">
    <source>
        <dbReference type="ARBA" id="ARBA00023136"/>
    </source>
</evidence>
<keyword evidence="8" id="KW-0472">Membrane</keyword>
<dbReference type="PANTHER" id="PTHR30332">
    <property type="entry name" value="PROBABLE GENERAL SECRETION PATHWAY PROTEIN D"/>
    <property type="match status" value="1"/>
</dbReference>
<gene>
    <name evidence="15" type="primary">gspD</name>
    <name evidence="15" type="ORF">C4520_02690</name>
</gene>
<keyword evidence="3 10" id="KW-0813">Transport</keyword>
<dbReference type="InterPro" id="IPR049371">
    <property type="entry name" value="GspD-like_N0"/>
</dbReference>
<dbReference type="InterPro" id="IPR050810">
    <property type="entry name" value="Bact_Secretion_Sys_Channel"/>
</dbReference>
<dbReference type="Pfam" id="PF00263">
    <property type="entry name" value="Secretin"/>
    <property type="match status" value="1"/>
</dbReference>
<evidence type="ECO:0000313" key="16">
    <source>
        <dbReference type="Proteomes" id="UP000265882"/>
    </source>
</evidence>
<evidence type="ECO:0000259" key="13">
    <source>
        <dbReference type="Pfam" id="PF03958"/>
    </source>
</evidence>
<evidence type="ECO:0000259" key="14">
    <source>
        <dbReference type="Pfam" id="PF21305"/>
    </source>
</evidence>
<comment type="caution">
    <text evidence="15">The sequence shown here is derived from an EMBL/GenBank/DDBJ whole genome shotgun (WGS) entry which is preliminary data.</text>
</comment>
<dbReference type="InterPro" id="IPR005644">
    <property type="entry name" value="NolW-like"/>
</dbReference>
<keyword evidence="7" id="KW-0653">Protein transport</keyword>
<proteinExistence type="inferred from homology"/>
<keyword evidence="6 11" id="KW-0732">Signal</keyword>
<comment type="similarity">
    <text evidence="2">Belongs to the bacterial secretin family. GSP D subfamily.</text>
</comment>
<dbReference type="GO" id="GO:0009279">
    <property type="term" value="C:cell outer membrane"/>
    <property type="evidence" value="ECO:0007669"/>
    <property type="project" value="UniProtKB-SubCell"/>
</dbReference>
<evidence type="ECO:0000256" key="3">
    <source>
        <dbReference type="ARBA" id="ARBA00022448"/>
    </source>
</evidence>
<evidence type="ECO:0000256" key="10">
    <source>
        <dbReference type="RuleBase" id="RU004004"/>
    </source>
</evidence>
<feature type="domain" description="Type II/III secretion system secretin-like" evidence="12">
    <location>
        <begin position="480"/>
        <end position="647"/>
    </location>
</feature>
<dbReference type="InterPro" id="IPR004846">
    <property type="entry name" value="T2SS/T3SS_dom"/>
</dbReference>
<evidence type="ECO:0000256" key="4">
    <source>
        <dbReference type="ARBA" id="ARBA00022452"/>
    </source>
</evidence>
<dbReference type="Pfam" id="PF21305">
    <property type="entry name" value="type_II_gspD_N0"/>
    <property type="match status" value="1"/>
</dbReference>
<dbReference type="Gene3D" id="3.30.1370.120">
    <property type="match status" value="3"/>
</dbReference>
<evidence type="ECO:0000256" key="9">
    <source>
        <dbReference type="ARBA" id="ARBA00023237"/>
    </source>
</evidence>
<protein>
    <submittedName>
        <fullName evidence="15">Type II secretion system protein GspD</fullName>
    </submittedName>
</protein>
<feature type="domain" description="NolW-like" evidence="13">
    <location>
        <begin position="145"/>
        <end position="204"/>
    </location>
</feature>
<feature type="domain" description="NolW-like" evidence="13">
    <location>
        <begin position="308"/>
        <end position="391"/>
    </location>
</feature>
<evidence type="ECO:0000256" key="5">
    <source>
        <dbReference type="ARBA" id="ARBA00022692"/>
    </source>
</evidence>
<evidence type="ECO:0000256" key="1">
    <source>
        <dbReference type="ARBA" id="ARBA00004442"/>
    </source>
</evidence>
<keyword evidence="5" id="KW-0812">Transmembrane</keyword>
<evidence type="ECO:0000313" key="15">
    <source>
        <dbReference type="EMBL" id="RJP25168.1"/>
    </source>
</evidence>
<accession>A0A3A4NXC8</accession>
<dbReference type="PRINTS" id="PR00811">
    <property type="entry name" value="BCTERIALGSPD"/>
</dbReference>
<dbReference type="GO" id="GO:0015628">
    <property type="term" value="P:protein secretion by the type II secretion system"/>
    <property type="evidence" value="ECO:0007669"/>
    <property type="project" value="InterPro"/>
</dbReference>
<dbReference type="Proteomes" id="UP000265882">
    <property type="component" value="Unassembled WGS sequence"/>
</dbReference>
<evidence type="ECO:0000256" key="7">
    <source>
        <dbReference type="ARBA" id="ARBA00022927"/>
    </source>
</evidence>